<protein>
    <submittedName>
        <fullName evidence="1">Uncharacterized protein</fullName>
    </submittedName>
</protein>
<name>A0A445MSJ6_9BACT</name>
<accession>A0A445MSJ6</accession>
<dbReference type="EMBL" id="OJIN01000039">
    <property type="protein sequence ID" value="SPD72399.1"/>
    <property type="molecule type" value="Genomic_DNA"/>
</dbReference>
<reference evidence="1" key="1">
    <citation type="submission" date="2018-01" db="EMBL/GenBank/DDBJ databases">
        <authorList>
            <person name="Regsiter A."/>
            <person name="William W."/>
        </authorList>
    </citation>
    <scope>NUCLEOTIDE SEQUENCE</scope>
    <source>
        <strain evidence="1">TRIP AH-1</strain>
    </source>
</reference>
<gene>
    <name evidence="1" type="ORF">PITCH_A1330012</name>
</gene>
<evidence type="ECO:0000313" key="1">
    <source>
        <dbReference type="EMBL" id="SPD72399.1"/>
    </source>
</evidence>
<organism evidence="1">
    <name type="scientific">uncultured Desulfobacterium sp</name>
    <dbReference type="NCBI Taxonomy" id="201089"/>
    <lineage>
        <taxon>Bacteria</taxon>
        <taxon>Pseudomonadati</taxon>
        <taxon>Thermodesulfobacteriota</taxon>
        <taxon>Desulfobacteria</taxon>
        <taxon>Desulfobacterales</taxon>
        <taxon>Desulfobacteriaceae</taxon>
        <taxon>Desulfobacterium</taxon>
        <taxon>environmental samples</taxon>
    </lineage>
</organism>
<dbReference type="AlphaFoldDB" id="A0A445MSJ6"/>
<sequence>MRVASTGLGKTELIAGVYDLKPESDFLGLHAMAISPAEWHLETYLEPKDVWPVVSGFLRPSILWTTVLSFIFFKKKGNEPENL</sequence>
<proteinExistence type="predicted"/>